<dbReference type="GO" id="GO:0003887">
    <property type="term" value="F:DNA-directed DNA polymerase activity"/>
    <property type="evidence" value="ECO:0007669"/>
    <property type="project" value="InterPro"/>
</dbReference>
<name>A0A0F9GAF0_9ZZZZ</name>
<reference evidence="2" key="1">
    <citation type="journal article" date="2015" name="Nature">
        <title>Complex archaea that bridge the gap between prokaryotes and eukaryotes.</title>
        <authorList>
            <person name="Spang A."/>
            <person name="Saw J.H."/>
            <person name="Jorgensen S.L."/>
            <person name="Zaremba-Niedzwiedzka K."/>
            <person name="Martijn J."/>
            <person name="Lind A.E."/>
            <person name="van Eijk R."/>
            <person name="Schleper C."/>
            <person name="Guy L."/>
            <person name="Ettema T.J."/>
        </authorList>
    </citation>
    <scope>NUCLEOTIDE SEQUENCE</scope>
</reference>
<dbReference type="GO" id="GO:0003677">
    <property type="term" value="F:DNA binding"/>
    <property type="evidence" value="ECO:0007669"/>
    <property type="project" value="InterPro"/>
</dbReference>
<dbReference type="GO" id="GO:0008408">
    <property type="term" value="F:3'-5' exonuclease activity"/>
    <property type="evidence" value="ECO:0007669"/>
    <property type="project" value="InterPro"/>
</dbReference>
<protein>
    <recommendedName>
        <fullName evidence="1">DNA polymerase III beta sliding clamp C-terminal domain-containing protein</fullName>
    </recommendedName>
</protein>
<organism evidence="2">
    <name type="scientific">marine sediment metagenome</name>
    <dbReference type="NCBI Taxonomy" id="412755"/>
    <lineage>
        <taxon>unclassified sequences</taxon>
        <taxon>metagenomes</taxon>
        <taxon>ecological metagenomes</taxon>
    </lineage>
</organism>
<gene>
    <name evidence="2" type="ORF">LCGC14_2144370</name>
</gene>
<dbReference type="GO" id="GO:0009360">
    <property type="term" value="C:DNA polymerase III complex"/>
    <property type="evidence" value="ECO:0007669"/>
    <property type="project" value="InterPro"/>
</dbReference>
<accession>A0A0F9GAF0</accession>
<feature type="domain" description="DNA polymerase III beta sliding clamp C-terminal" evidence="1">
    <location>
        <begin position="94"/>
        <end position="148"/>
    </location>
</feature>
<dbReference type="EMBL" id="LAZR01027183">
    <property type="protein sequence ID" value="KKL66495.1"/>
    <property type="molecule type" value="Genomic_DNA"/>
</dbReference>
<evidence type="ECO:0000313" key="2">
    <source>
        <dbReference type="EMBL" id="KKL66495.1"/>
    </source>
</evidence>
<dbReference type="Gene3D" id="3.10.150.10">
    <property type="entry name" value="DNA Polymerase III, subunit A, domain 2"/>
    <property type="match status" value="1"/>
</dbReference>
<evidence type="ECO:0000259" key="1">
    <source>
        <dbReference type="Pfam" id="PF02768"/>
    </source>
</evidence>
<comment type="caution">
    <text evidence="2">The sequence shown here is derived from an EMBL/GenBank/DDBJ whole genome shotgun (WGS) entry which is preliminary data.</text>
</comment>
<dbReference type="SUPFAM" id="SSF55979">
    <property type="entry name" value="DNA clamp"/>
    <property type="match status" value="1"/>
</dbReference>
<proteinExistence type="predicted"/>
<dbReference type="InterPro" id="IPR022635">
    <property type="entry name" value="DNA_polIII_beta_C"/>
</dbReference>
<dbReference type="Pfam" id="PF02768">
    <property type="entry name" value="DNA_pol3_beta_3"/>
    <property type="match status" value="1"/>
</dbReference>
<dbReference type="AlphaFoldDB" id="A0A0F9GAF0"/>
<dbReference type="InterPro" id="IPR046938">
    <property type="entry name" value="DNA_clamp_sf"/>
</dbReference>
<sequence length="168" mass="19107">MIIKGTKEESAVIRWVQKALSKDSERPVLGSLLVQKESIVACDSHRLHAAQRPEALVDIDEGMYTGKVPAGQFIAELETEDNGTYPRYQDRVPNGEPVFEIALDPKYLIEALSYFQTPGIRFRFFGPDKPMEIIGKSKSDGSMYVLLMPRRLTDADHDSHWRPDQDRE</sequence>
<dbReference type="GO" id="GO:0006260">
    <property type="term" value="P:DNA replication"/>
    <property type="evidence" value="ECO:0007669"/>
    <property type="project" value="InterPro"/>
</dbReference>